<evidence type="ECO:0000313" key="2">
    <source>
        <dbReference type="EMBL" id="WOL10626.1"/>
    </source>
</evidence>
<feature type="transmembrane region" description="Helical" evidence="1">
    <location>
        <begin position="267"/>
        <end position="289"/>
    </location>
</feature>
<feature type="transmembrane region" description="Helical" evidence="1">
    <location>
        <begin position="111"/>
        <end position="132"/>
    </location>
</feature>
<keyword evidence="1" id="KW-1133">Transmembrane helix</keyword>
<evidence type="ECO:0000256" key="1">
    <source>
        <dbReference type="SAM" id="Phobius"/>
    </source>
</evidence>
<dbReference type="PANTHER" id="PTHR37726">
    <property type="entry name" value="TRANSMEMBRANE PROTEIN"/>
    <property type="match status" value="1"/>
</dbReference>
<organism evidence="2 3">
    <name type="scientific">Canna indica</name>
    <name type="common">Indian-shot</name>
    <dbReference type="NCBI Taxonomy" id="4628"/>
    <lineage>
        <taxon>Eukaryota</taxon>
        <taxon>Viridiplantae</taxon>
        <taxon>Streptophyta</taxon>
        <taxon>Embryophyta</taxon>
        <taxon>Tracheophyta</taxon>
        <taxon>Spermatophyta</taxon>
        <taxon>Magnoliopsida</taxon>
        <taxon>Liliopsida</taxon>
        <taxon>Zingiberales</taxon>
        <taxon>Cannaceae</taxon>
        <taxon>Canna</taxon>
    </lineage>
</organism>
<keyword evidence="1" id="KW-0472">Membrane</keyword>
<sequence length="314" mass="34929">MRKKDERLFFQCTRWQVEETTDLVNCPFHYFCDSTYQEDHSPVVDLLVLLFILSSFVSVTVFTLLQFARRKPSTDDFRIGRVRRRYLLPSGPLVLPLVVIIFANGHRINTIFPLSHVGPALLQLVYISAMAFRNRAESDIKYSVLEASTVSGILHASLHLDSVLLPYYTGLAALRESTFSGLCATCVCRRKALELGGSVAGYRGWSKVTVVVACALCSRMACRAFGEERLSWGIRVALEGISWVLIAGDCFELLMGVAEWSLLDVGVYGGICGLVFLNLLRVVFFNLPAASSSFAVKQKNGKEMALCCRDVEMA</sequence>
<dbReference type="Proteomes" id="UP001327560">
    <property type="component" value="Chromosome 6"/>
</dbReference>
<dbReference type="EMBL" id="CP136895">
    <property type="protein sequence ID" value="WOL10626.1"/>
    <property type="molecule type" value="Genomic_DNA"/>
</dbReference>
<gene>
    <name evidence="2" type="ORF">Cni_G19385</name>
</gene>
<proteinExistence type="predicted"/>
<evidence type="ECO:0000313" key="3">
    <source>
        <dbReference type="Proteomes" id="UP001327560"/>
    </source>
</evidence>
<feature type="transmembrane region" description="Helical" evidence="1">
    <location>
        <begin position="86"/>
        <end position="105"/>
    </location>
</feature>
<dbReference type="AlphaFoldDB" id="A0AAQ3QF78"/>
<feature type="transmembrane region" description="Helical" evidence="1">
    <location>
        <begin position="236"/>
        <end position="255"/>
    </location>
</feature>
<protein>
    <submittedName>
        <fullName evidence="2">Uncharacterized protein</fullName>
    </submittedName>
</protein>
<reference evidence="2 3" key="1">
    <citation type="submission" date="2023-10" db="EMBL/GenBank/DDBJ databases">
        <title>Chromosome-scale genome assembly provides insights into flower coloration mechanisms of Canna indica.</title>
        <authorList>
            <person name="Li C."/>
        </authorList>
    </citation>
    <scope>NUCLEOTIDE SEQUENCE [LARGE SCALE GENOMIC DNA]</scope>
    <source>
        <tissue evidence="2">Flower</tissue>
    </source>
</reference>
<keyword evidence="3" id="KW-1185">Reference proteome</keyword>
<name>A0AAQ3QF78_9LILI</name>
<feature type="transmembrane region" description="Helical" evidence="1">
    <location>
        <begin position="46"/>
        <end position="65"/>
    </location>
</feature>
<dbReference type="PANTHER" id="PTHR37726:SF1">
    <property type="entry name" value="TRANSMEMBRANE PROTEIN"/>
    <property type="match status" value="1"/>
</dbReference>
<accession>A0AAQ3QF78</accession>
<keyword evidence="1" id="KW-0812">Transmembrane</keyword>